<keyword evidence="2" id="KW-1185">Reference proteome</keyword>
<name>A0A3A8Q4K9_9BACT</name>
<organism evidence="1 2">
    <name type="scientific">Corallococcus llansteffanensis</name>
    <dbReference type="NCBI Taxonomy" id="2316731"/>
    <lineage>
        <taxon>Bacteria</taxon>
        <taxon>Pseudomonadati</taxon>
        <taxon>Myxococcota</taxon>
        <taxon>Myxococcia</taxon>
        <taxon>Myxococcales</taxon>
        <taxon>Cystobacterineae</taxon>
        <taxon>Myxococcaceae</taxon>
        <taxon>Corallococcus</taxon>
    </lineage>
</organism>
<accession>A0A3A8Q4K9</accession>
<dbReference type="EMBL" id="RAWB01000162">
    <property type="protein sequence ID" value="RKH58224.1"/>
    <property type="molecule type" value="Genomic_DNA"/>
</dbReference>
<gene>
    <name evidence="1" type="ORF">D7V93_17125</name>
</gene>
<evidence type="ECO:0000313" key="2">
    <source>
        <dbReference type="Proteomes" id="UP000272888"/>
    </source>
</evidence>
<sequence length="119" mass="13126">MKRAAKRSTTEPGLLGQVFATYQTLEHCSLEALADELGCDEQTLQMLALCRKPAGEAFAEQVKVICERFGLAPRPLVNMLRQVDIMGGMETHAANDSGRSVARLQLAARDRKRKDEPTP</sequence>
<comment type="caution">
    <text evidence="1">The sequence shown here is derived from an EMBL/GenBank/DDBJ whole genome shotgun (WGS) entry which is preliminary data.</text>
</comment>
<dbReference type="AlphaFoldDB" id="A0A3A8Q4K9"/>
<evidence type="ECO:0000313" key="1">
    <source>
        <dbReference type="EMBL" id="RKH58224.1"/>
    </source>
</evidence>
<proteinExistence type="predicted"/>
<reference evidence="2" key="1">
    <citation type="submission" date="2018-09" db="EMBL/GenBank/DDBJ databases">
        <authorList>
            <person name="Livingstone P.G."/>
            <person name="Whitworth D.E."/>
        </authorList>
    </citation>
    <scope>NUCLEOTIDE SEQUENCE [LARGE SCALE GENOMIC DNA]</scope>
    <source>
        <strain evidence="2">CA051B</strain>
    </source>
</reference>
<dbReference type="Proteomes" id="UP000272888">
    <property type="component" value="Unassembled WGS sequence"/>
</dbReference>
<protein>
    <submittedName>
        <fullName evidence="1">Uncharacterized protein</fullName>
    </submittedName>
</protein>